<dbReference type="GO" id="GO:0003700">
    <property type="term" value="F:DNA-binding transcription factor activity"/>
    <property type="evidence" value="ECO:0007669"/>
    <property type="project" value="InterPro"/>
</dbReference>
<organism evidence="12">
    <name type="scientific">Penaeus japonicus</name>
    <name type="common">Kuruma prawn</name>
    <name type="synonym">Marsupenaeus japonicus</name>
    <dbReference type="NCBI Taxonomy" id="27405"/>
    <lineage>
        <taxon>Eukaryota</taxon>
        <taxon>Metazoa</taxon>
        <taxon>Ecdysozoa</taxon>
        <taxon>Arthropoda</taxon>
        <taxon>Crustacea</taxon>
        <taxon>Multicrustacea</taxon>
        <taxon>Malacostraca</taxon>
        <taxon>Eumalacostraca</taxon>
        <taxon>Eucarida</taxon>
        <taxon>Decapoda</taxon>
        <taxon>Dendrobranchiata</taxon>
        <taxon>Penaeoidea</taxon>
        <taxon>Penaeidae</taxon>
        <taxon>Penaeus</taxon>
    </lineage>
</organism>
<evidence type="ECO:0000259" key="11">
    <source>
        <dbReference type="PROSITE" id="PS00434"/>
    </source>
</evidence>
<evidence type="ECO:0000256" key="1">
    <source>
        <dbReference type="ARBA" id="ARBA00004123"/>
    </source>
</evidence>
<evidence type="ECO:0000256" key="7">
    <source>
        <dbReference type="ARBA" id="ARBA00023163"/>
    </source>
</evidence>
<keyword evidence="5" id="KW-0238">DNA-binding</keyword>
<dbReference type="PRINTS" id="PR00056">
    <property type="entry name" value="HSFDOMAIN"/>
</dbReference>
<dbReference type="SMART" id="SM00415">
    <property type="entry name" value="HSF"/>
    <property type="match status" value="1"/>
</dbReference>
<dbReference type="Pfam" id="PF06546">
    <property type="entry name" value="Vert_HS_TF"/>
    <property type="match status" value="1"/>
</dbReference>
<dbReference type="PANTHER" id="PTHR10015">
    <property type="entry name" value="HEAT SHOCK TRANSCRIPTION FACTOR"/>
    <property type="match status" value="1"/>
</dbReference>
<dbReference type="PROSITE" id="PS00434">
    <property type="entry name" value="HSF_DOMAIN"/>
    <property type="match status" value="1"/>
</dbReference>
<keyword evidence="6" id="KW-0010">Activator</keyword>
<keyword evidence="3" id="KW-0805">Transcription regulation</keyword>
<dbReference type="FunFam" id="1.10.10.10:FF:000027">
    <property type="entry name" value="Heat shock transcription factor 1"/>
    <property type="match status" value="1"/>
</dbReference>
<dbReference type="GO" id="GO:0043565">
    <property type="term" value="F:sequence-specific DNA binding"/>
    <property type="evidence" value="ECO:0007669"/>
    <property type="project" value="InterPro"/>
</dbReference>
<proteinExistence type="evidence at transcript level"/>
<protein>
    <submittedName>
        <fullName evidence="12">Heat shock factor</fullName>
    </submittedName>
</protein>
<dbReference type="GO" id="GO:0005634">
    <property type="term" value="C:nucleus"/>
    <property type="evidence" value="ECO:0007669"/>
    <property type="project" value="UniProtKB-SubCell"/>
</dbReference>
<dbReference type="InterPro" id="IPR036388">
    <property type="entry name" value="WH-like_DNA-bd_sf"/>
</dbReference>
<feature type="region of interest" description="Disordered" evidence="10">
    <location>
        <begin position="374"/>
        <end position="431"/>
    </location>
</feature>
<feature type="region of interest" description="Disordered" evidence="10">
    <location>
        <begin position="526"/>
        <end position="604"/>
    </location>
</feature>
<name>A0A5J6N756_PENJP</name>
<evidence type="ECO:0000256" key="6">
    <source>
        <dbReference type="ARBA" id="ARBA00023159"/>
    </source>
</evidence>
<dbReference type="Pfam" id="PF00447">
    <property type="entry name" value="HSF_DNA-bind"/>
    <property type="match status" value="1"/>
</dbReference>
<feature type="compositionally biased region" description="Low complexity" evidence="10">
    <location>
        <begin position="418"/>
        <end position="430"/>
    </location>
</feature>
<dbReference type="InterPro" id="IPR010542">
    <property type="entry name" value="Vert_HSTF_C"/>
</dbReference>
<dbReference type="InterPro" id="IPR036390">
    <property type="entry name" value="WH_DNA-bd_sf"/>
</dbReference>
<dbReference type="SMR" id="A0A5J6N756"/>
<feature type="region of interest" description="Disordered" evidence="10">
    <location>
        <begin position="329"/>
        <end position="352"/>
    </location>
</feature>
<dbReference type="EMBL" id="MK628600">
    <property type="protein sequence ID" value="QEX50547.1"/>
    <property type="molecule type" value="mRNA"/>
</dbReference>
<evidence type="ECO:0000256" key="8">
    <source>
        <dbReference type="ARBA" id="ARBA00023242"/>
    </source>
</evidence>
<comment type="similarity">
    <text evidence="2 9">Belongs to the HSF family.</text>
</comment>
<evidence type="ECO:0000256" key="10">
    <source>
        <dbReference type="SAM" id="MobiDB-lite"/>
    </source>
</evidence>
<accession>A0A5J6N756</accession>
<keyword evidence="8" id="KW-0539">Nucleus</keyword>
<evidence type="ECO:0000256" key="5">
    <source>
        <dbReference type="ARBA" id="ARBA00023125"/>
    </source>
</evidence>
<dbReference type="InterPro" id="IPR000232">
    <property type="entry name" value="HSF_DNA-bd"/>
</dbReference>
<dbReference type="AlphaFoldDB" id="A0A5J6N756"/>
<evidence type="ECO:0000256" key="4">
    <source>
        <dbReference type="ARBA" id="ARBA00023016"/>
    </source>
</evidence>
<dbReference type="PANTHER" id="PTHR10015:SF427">
    <property type="entry name" value="HEAT SHOCK FACTOR PROTEIN"/>
    <property type="match status" value="1"/>
</dbReference>
<evidence type="ECO:0000256" key="3">
    <source>
        <dbReference type="ARBA" id="ARBA00023015"/>
    </source>
</evidence>
<dbReference type="Gene3D" id="1.10.10.10">
    <property type="entry name" value="Winged helix-like DNA-binding domain superfamily/Winged helix DNA-binding domain"/>
    <property type="match status" value="1"/>
</dbReference>
<keyword evidence="7" id="KW-0804">Transcription</keyword>
<evidence type="ECO:0000313" key="12">
    <source>
        <dbReference type="EMBL" id="QEX50547.1"/>
    </source>
</evidence>
<dbReference type="SUPFAM" id="SSF46785">
    <property type="entry name" value="Winged helix' DNA-binding domain"/>
    <property type="match status" value="1"/>
</dbReference>
<evidence type="ECO:0000256" key="9">
    <source>
        <dbReference type="RuleBase" id="RU004020"/>
    </source>
</evidence>
<dbReference type="OrthoDB" id="60033at2759"/>
<feature type="compositionally biased region" description="Low complexity" evidence="10">
    <location>
        <begin position="530"/>
        <end position="560"/>
    </location>
</feature>
<feature type="compositionally biased region" description="Low complexity" evidence="10">
    <location>
        <begin position="374"/>
        <end position="384"/>
    </location>
</feature>
<feature type="compositionally biased region" description="Polar residues" evidence="10">
    <location>
        <begin position="390"/>
        <end position="406"/>
    </location>
</feature>
<sequence>MHAIEGSGNVPAFLTKLWRLVDDVKTNDLICWTQNGRSFIIRNQARFSRDLLPQYYKHNNMASFVRQLNMYGFHKVVSADSGGLRLERDEMEFAHPHFLRGQEALIENIKRKIPTSRTMILEENKSVSKLLCDVRDMKRDQDSMSTKLLGLKRENEALWREYASMRQKFSKQQQIIEKLIHFLIAMVKSPSKTLAPKRKFGHLALEGGEDASSATAKLNNLTQFTQGTTMDVVTGNTSGIGGAQIHEVTDVMDSEDPDIITNIFTVSEENESGVEQVPLLQTTTSREPEELAATFEEICEDPLEPETILMLKSDAVPVSTTTAVPTVVSPGGTALTEENTEFPDLNLDESPLSPELLETVDPSIVTQSFKYASNNSTVSSSASNGMIDNPGTSSRTQAPSTSTQIVVPQKGKNKSMKSQKTPPKSKSTMSIAVPEKSLQKNSKGSANGGQELQNHVDDMQTTIDSLQDLLSSGTFNVDPSMLLTMFNTDDNYIPELDSMAAASGNEVSVYNPSLFDLASDIEEDPLSFLNNPVPTSSTSTPDASPVASSSASAVKSSNKSGPSPAKHLRLSIKKELDDYDELNTPQISPSNSTKPVFRGKKRGN</sequence>
<feature type="domain" description="HSF-type DNA-binding" evidence="11">
    <location>
        <begin position="52"/>
        <end position="76"/>
    </location>
</feature>
<comment type="subcellular location">
    <subcellularLocation>
        <location evidence="1">Nucleus</location>
    </subcellularLocation>
</comment>
<feature type="compositionally biased region" description="Polar residues" evidence="10">
    <location>
        <begin position="583"/>
        <end position="594"/>
    </location>
</feature>
<evidence type="ECO:0000256" key="2">
    <source>
        <dbReference type="ARBA" id="ARBA00006403"/>
    </source>
</evidence>
<reference evidence="12" key="1">
    <citation type="submission" date="2019-03" db="EMBL/GenBank/DDBJ databases">
        <authorList>
            <person name="Zheng J."/>
        </authorList>
    </citation>
    <scope>NUCLEOTIDE SEQUENCE</scope>
    <source>
        <tissue evidence="12">Hepatopancreas</tissue>
    </source>
</reference>
<keyword evidence="4 12" id="KW-0346">Stress response</keyword>